<dbReference type="InterPro" id="IPR035965">
    <property type="entry name" value="PAS-like_dom_sf"/>
</dbReference>
<evidence type="ECO:0000259" key="5">
    <source>
        <dbReference type="PROSITE" id="PS50109"/>
    </source>
</evidence>
<dbReference type="SUPFAM" id="SSF52172">
    <property type="entry name" value="CheY-like"/>
    <property type="match status" value="1"/>
</dbReference>
<dbReference type="NCBIfam" id="TIGR00229">
    <property type="entry name" value="sensory_box"/>
    <property type="match status" value="3"/>
</dbReference>
<name>A0A1I4SKW9_9HYPH</name>
<sequence>MQSENEILRRQLAKAKAEIRRLRGRNEGHVHAPTGNERTSAAGTDLLFTAAEKTRMPQIVTDPNLPDNPIVFANRAFQELCGYGAEELIGRNCRFLQGPDTDPTDVTKVRDAIAARRDVVVEIVNYHRDGTPFRNELYVSPVFDPDGRLRYFFASQLDVTRFRTEEERLADSEARYRALFEAVDAGFCIVEMRYDASGRAVDYRFVEVNPAFEGHTGLRDVAGRWVSQVIPGLEQAWKDIYGEVALTGRPTRFESGAVAMGRWFDVHALRIGEPARRRVAILFNDITERREAERVLEDTARDRTDERDMVWRTSRDLFLVCGFDGRYRTVNPAWTEMLGWSEDELVGATFDAFIHPKDLASVQAVFMDLVNGIVLDDIDVRMRTRDGGFRWLSWYAIPRGDHFYAAGRDVTERKALEEQLRQSQKLEAVGQLTGGVAHDFNNLLTVIKSSTDLLKRPNLAEERRTRYVDAISDTVDRAARLTGQLLAFARRQALRPEVFDVGRGVAAVSDMVRTLTGARIHVETRVEPFHDAGGRETPCLIDADPSQFDTALVNMVVNARDAMSGEGRITIRIRSVDQVPIVRGHAAHRGDFVAVSVTDTGTGIAPDVLDRIFEPFFTTKGVGQGTGLGLSQVFGFAKQSGGEVVAESRLGEGTTFTVYLPRAAAVAVAGKKVEEPAPLADGHGTCVLLVEDNPEVGAFAAQALEELGYSAVWATDAEKALAELERIPYRFEVVFSDVVMPGMNGVDLACEIRRRQPGLPVVLASGYSEVLAAQGTNGFELLRKPYSVEELSRVLRRAVGRAVPRTGSVPVPVTDG</sequence>
<dbReference type="Pfam" id="PF00072">
    <property type="entry name" value="Response_reg"/>
    <property type="match status" value="1"/>
</dbReference>
<dbReference type="PROSITE" id="PS50109">
    <property type="entry name" value="HIS_KIN"/>
    <property type="match status" value="1"/>
</dbReference>
<dbReference type="Pfam" id="PF00512">
    <property type="entry name" value="HisKA"/>
    <property type="match status" value="1"/>
</dbReference>
<dbReference type="PANTHER" id="PTHR43065:SF49">
    <property type="entry name" value="HISTIDINE KINASE"/>
    <property type="match status" value="1"/>
</dbReference>
<dbReference type="Pfam" id="PF02518">
    <property type="entry name" value="HATPase_c"/>
    <property type="match status" value="1"/>
</dbReference>
<dbReference type="InterPro" id="IPR036890">
    <property type="entry name" value="HATPase_C_sf"/>
</dbReference>
<reference evidence="10" key="1">
    <citation type="submission" date="2016-10" db="EMBL/GenBank/DDBJ databases">
        <authorList>
            <person name="Varghese N."/>
            <person name="Submissions S."/>
        </authorList>
    </citation>
    <scope>NUCLEOTIDE SEQUENCE [LARGE SCALE GENOMIC DNA]</scope>
    <source>
        <strain evidence="10">BL36</strain>
    </source>
</reference>
<dbReference type="SMART" id="SM00086">
    <property type="entry name" value="PAC"/>
    <property type="match status" value="2"/>
</dbReference>
<accession>A0A1I4SKW9</accession>
<dbReference type="PRINTS" id="PR00344">
    <property type="entry name" value="BCTRLSENSOR"/>
</dbReference>
<dbReference type="Pfam" id="PF08447">
    <property type="entry name" value="PAS_3"/>
    <property type="match status" value="1"/>
</dbReference>
<evidence type="ECO:0000313" key="9">
    <source>
        <dbReference type="EMBL" id="SFM65041.1"/>
    </source>
</evidence>
<dbReference type="PANTHER" id="PTHR43065">
    <property type="entry name" value="SENSOR HISTIDINE KINASE"/>
    <property type="match status" value="1"/>
</dbReference>
<dbReference type="Gene3D" id="1.10.287.130">
    <property type="match status" value="1"/>
</dbReference>
<dbReference type="SMART" id="SM00091">
    <property type="entry name" value="PAS"/>
    <property type="match status" value="3"/>
</dbReference>
<keyword evidence="10" id="KW-1185">Reference proteome</keyword>
<dbReference type="CDD" id="cd00082">
    <property type="entry name" value="HisKA"/>
    <property type="match status" value="1"/>
</dbReference>
<dbReference type="RefSeq" id="WP_092045705.1">
    <property type="nucleotide sequence ID" value="NZ_FOTK01000043.1"/>
</dbReference>
<dbReference type="InterPro" id="IPR000014">
    <property type="entry name" value="PAS"/>
</dbReference>
<evidence type="ECO:0000259" key="8">
    <source>
        <dbReference type="PROSITE" id="PS50113"/>
    </source>
</evidence>
<evidence type="ECO:0000259" key="6">
    <source>
        <dbReference type="PROSITE" id="PS50110"/>
    </source>
</evidence>
<dbReference type="Pfam" id="PF13426">
    <property type="entry name" value="PAS_9"/>
    <property type="match status" value="1"/>
</dbReference>
<dbReference type="InterPro" id="IPR005467">
    <property type="entry name" value="His_kinase_dom"/>
</dbReference>
<dbReference type="SMART" id="SM00388">
    <property type="entry name" value="HisKA"/>
    <property type="match status" value="1"/>
</dbReference>
<evidence type="ECO:0000256" key="1">
    <source>
        <dbReference type="ARBA" id="ARBA00000085"/>
    </source>
</evidence>
<dbReference type="SMART" id="SM00448">
    <property type="entry name" value="REC"/>
    <property type="match status" value="1"/>
</dbReference>
<feature type="modified residue" description="4-aspartylphosphate" evidence="4">
    <location>
        <position position="737"/>
    </location>
</feature>
<feature type="domain" description="PAS" evidence="7">
    <location>
        <begin position="324"/>
        <end position="373"/>
    </location>
</feature>
<dbReference type="AlphaFoldDB" id="A0A1I4SKW9"/>
<dbReference type="InterPro" id="IPR036097">
    <property type="entry name" value="HisK_dim/P_sf"/>
</dbReference>
<dbReference type="OrthoDB" id="9796100at2"/>
<comment type="catalytic activity">
    <reaction evidence="1">
        <text>ATP + protein L-histidine = ADP + protein N-phospho-L-histidine.</text>
        <dbReference type="EC" id="2.7.13.3"/>
    </reaction>
</comment>
<dbReference type="PROSITE" id="PS50113">
    <property type="entry name" value="PAC"/>
    <property type="match status" value="1"/>
</dbReference>
<feature type="domain" description="PAC" evidence="8">
    <location>
        <begin position="117"/>
        <end position="171"/>
    </location>
</feature>
<dbReference type="Pfam" id="PF13188">
    <property type="entry name" value="PAS_8"/>
    <property type="match status" value="1"/>
</dbReference>
<evidence type="ECO:0000313" key="10">
    <source>
        <dbReference type="Proteomes" id="UP000199048"/>
    </source>
</evidence>
<dbReference type="SMART" id="SM00387">
    <property type="entry name" value="HATPase_c"/>
    <property type="match status" value="1"/>
</dbReference>
<proteinExistence type="predicted"/>
<organism evidence="9 10">
    <name type="scientific">Methylobacterium pseudosasicola</name>
    <dbReference type="NCBI Taxonomy" id="582667"/>
    <lineage>
        <taxon>Bacteria</taxon>
        <taxon>Pseudomonadati</taxon>
        <taxon>Pseudomonadota</taxon>
        <taxon>Alphaproteobacteria</taxon>
        <taxon>Hyphomicrobiales</taxon>
        <taxon>Methylobacteriaceae</taxon>
        <taxon>Methylobacterium</taxon>
    </lineage>
</organism>
<dbReference type="PROSITE" id="PS50110">
    <property type="entry name" value="RESPONSE_REGULATORY"/>
    <property type="match status" value="1"/>
</dbReference>
<evidence type="ECO:0000256" key="3">
    <source>
        <dbReference type="ARBA" id="ARBA00022553"/>
    </source>
</evidence>
<evidence type="ECO:0000259" key="7">
    <source>
        <dbReference type="PROSITE" id="PS50112"/>
    </source>
</evidence>
<dbReference type="EMBL" id="FOTK01000043">
    <property type="protein sequence ID" value="SFM65041.1"/>
    <property type="molecule type" value="Genomic_DNA"/>
</dbReference>
<dbReference type="InterPro" id="IPR000700">
    <property type="entry name" value="PAS-assoc_C"/>
</dbReference>
<dbReference type="Gene3D" id="3.30.450.20">
    <property type="entry name" value="PAS domain"/>
    <property type="match status" value="3"/>
</dbReference>
<dbReference type="Gene3D" id="3.30.565.10">
    <property type="entry name" value="Histidine kinase-like ATPase, C-terminal domain"/>
    <property type="match status" value="1"/>
</dbReference>
<evidence type="ECO:0000256" key="4">
    <source>
        <dbReference type="PROSITE-ProRule" id="PRU00169"/>
    </source>
</evidence>
<dbReference type="InterPro" id="IPR001610">
    <property type="entry name" value="PAC"/>
</dbReference>
<keyword evidence="3 4" id="KW-0597">Phosphoprotein</keyword>
<dbReference type="Proteomes" id="UP000199048">
    <property type="component" value="Unassembled WGS sequence"/>
</dbReference>
<evidence type="ECO:0000256" key="2">
    <source>
        <dbReference type="ARBA" id="ARBA00012438"/>
    </source>
</evidence>
<feature type="domain" description="PAS" evidence="7">
    <location>
        <begin position="67"/>
        <end position="116"/>
    </location>
</feature>
<dbReference type="STRING" id="582667.SAMN05192568_104312"/>
<dbReference type="EC" id="2.7.13.3" evidence="2"/>
<gene>
    <name evidence="9" type="ORF">SAMN05192568_104312</name>
</gene>
<dbReference type="GO" id="GO:0000155">
    <property type="term" value="F:phosphorelay sensor kinase activity"/>
    <property type="evidence" value="ECO:0007669"/>
    <property type="project" value="InterPro"/>
</dbReference>
<feature type="domain" description="Histidine kinase" evidence="5">
    <location>
        <begin position="435"/>
        <end position="664"/>
    </location>
</feature>
<dbReference type="InterPro" id="IPR011006">
    <property type="entry name" value="CheY-like_superfamily"/>
</dbReference>
<dbReference type="InterPro" id="IPR001789">
    <property type="entry name" value="Sig_transdc_resp-reg_receiver"/>
</dbReference>
<dbReference type="InterPro" id="IPR004358">
    <property type="entry name" value="Sig_transdc_His_kin-like_C"/>
</dbReference>
<dbReference type="SUPFAM" id="SSF47384">
    <property type="entry name" value="Homodimeric domain of signal transducing histidine kinase"/>
    <property type="match status" value="1"/>
</dbReference>
<dbReference type="CDD" id="cd00130">
    <property type="entry name" value="PAS"/>
    <property type="match status" value="2"/>
</dbReference>
<dbReference type="InterPro" id="IPR003594">
    <property type="entry name" value="HATPase_dom"/>
</dbReference>
<dbReference type="InterPro" id="IPR013655">
    <property type="entry name" value="PAS_fold_3"/>
</dbReference>
<dbReference type="InterPro" id="IPR003661">
    <property type="entry name" value="HisK_dim/P_dom"/>
</dbReference>
<dbReference type="Gene3D" id="3.40.50.2300">
    <property type="match status" value="1"/>
</dbReference>
<dbReference type="SUPFAM" id="SSF55785">
    <property type="entry name" value="PYP-like sensor domain (PAS domain)"/>
    <property type="match status" value="3"/>
</dbReference>
<dbReference type="PROSITE" id="PS50112">
    <property type="entry name" value="PAS"/>
    <property type="match status" value="2"/>
</dbReference>
<feature type="domain" description="Response regulatory" evidence="6">
    <location>
        <begin position="686"/>
        <end position="799"/>
    </location>
</feature>
<dbReference type="SUPFAM" id="SSF55874">
    <property type="entry name" value="ATPase domain of HSP90 chaperone/DNA topoisomerase II/histidine kinase"/>
    <property type="match status" value="1"/>
</dbReference>
<protein>
    <recommendedName>
        <fullName evidence="2">histidine kinase</fullName>
        <ecNumber evidence="2">2.7.13.3</ecNumber>
    </recommendedName>
</protein>